<organism evidence="2 3">
    <name type="scientific">Araneus ventricosus</name>
    <name type="common">Orbweaver spider</name>
    <name type="synonym">Epeira ventricosa</name>
    <dbReference type="NCBI Taxonomy" id="182803"/>
    <lineage>
        <taxon>Eukaryota</taxon>
        <taxon>Metazoa</taxon>
        <taxon>Ecdysozoa</taxon>
        <taxon>Arthropoda</taxon>
        <taxon>Chelicerata</taxon>
        <taxon>Arachnida</taxon>
        <taxon>Araneae</taxon>
        <taxon>Araneomorphae</taxon>
        <taxon>Entelegynae</taxon>
        <taxon>Araneoidea</taxon>
        <taxon>Araneidae</taxon>
        <taxon>Araneus</taxon>
    </lineage>
</organism>
<accession>A0A4Y2H2X5</accession>
<keyword evidence="3" id="KW-1185">Reference proteome</keyword>
<dbReference type="AlphaFoldDB" id="A0A4Y2H2X5"/>
<name>A0A4Y2H2X5_ARAVE</name>
<dbReference type="EMBL" id="BGPR01001732">
    <property type="protein sequence ID" value="GBM60642.1"/>
    <property type="molecule type" value="Genomic_DNA"/>
</dbReference>
<evidence type="ECO:0000313" key="3">
    <source>
        <dbReference type="Proteomes" id="UP000499080"/>
    </source>
</evidence>
<feature type="compositionally biased region" description="Basic and acidic residues" evidence="1">
    <location>
        <begin position="35"/>
        <end position="45"/>
    </location>
</feature>
<evidence type="ECO:0000313" key="2">
    <source>
        <dbReference type="EMBL" id="GBM60642.1"/>
    </source>
</evidence>
<comment type="caution">
    <text evidence="2">The sequence shown here is derived from an EMBL/GenBank/DDBJ whole genome shotgun (WGS) entry which is preliminary data.</text>
</comment>
<evidence type="ECO:0000256" key="1">
    <source>
        <dbReference type="SAM" id="MobiDB-lite"/>
    </source>
</evidence>
<protein>
    <submittedName>
        <fullName evidence="2">Uncharacterized protein</fullName>
    </submittedName>
</protein>
<gene>
    <name evidence="2" type="ORF">AVEN_73314_1</name>
</gene>
<proteinExistence type="predicted"/>
<feature type="region of interest" description="Disordered" evidence="1">
    <location>
        <begin position="1"/>
        <end position="53"/>
    </location>
</feature>
<sequence>MAEMKAGQEEMRVAQADWSRENGSWAREELEQEDASDKKGNKTEKLLNNSISGGKNTLAEANVSLAGSAAKEGACRGSARRLLEPGKLTMAVLRGSEAAFSE</sequence>
<feature type="compositionally biased region" description="Basic and acidic residues" evidence="1">
    <location>
        <begin position="1"/>
        <end position="12"/>
    </location>
</feature>
<dbReference type="Proteomes" id="UP000499080">
    <property type="component" value="Unassembled WGS sequence"/>
</dbReference>
<reference evidence="2 3" key="1">
    <citation type="journal article" date="2019" name="Sci. Rep.">
        <title>Orb-weaving spider Araneus ventricosus genome elucidates the spidroin gene catalogue.</title>
        <authorList>
            <person name="Kono N."/>
            <person name="Nakamura H."/>
            <person name="Ohtoshi R."/>
            <person name="Moran D.A.P."/>
            <person name="Shinohara A."/>
            <person name="Yoshida Y."/>
            <person name="Fujiwara M."/>
            <person name="Mori M."/>
            <person name="Tomita M."/>
            <person name="Arakawa K."/>
        </authorList>
    </citation>
    <scope>NUCLEOTIDE SEQUENCE [LARGE SCALE GENOMIC DNA]</scope>
</reference>